<evidence type="ECO:0000313" key="2">
    <source>
        <dbReference type="Proteomes" id="UP000309997"/>
    </source>
</evidence>
<dbReference type="Proteomes" id="UP000309997">
    <property type="component" value="Unassembled WGS sequence"/>
</dbReference>
<sequence>MAEDEKKSTSSYRLYCSIKCFQKPSSPEQKHGNLAETEQKKPGGWRAMPFILGNETFERLATFGLLANFMVYLMRVFHLEQVTAANVLNIWSGVTNFAPLVGAFISDAYVGRFKTIAFASCAAFLGMVTVTLTAWVPYLHPQKCEPGGEQQSYGNCESPTSMQLGVLLLGLGFLSIGTGGIRPCSIPFGVDQFDPTTEEGRKGISSFYNWYYTSFTVVMLITLTAVVYVQDSVSWVLGFGIPTVLMLCSIVLFFIGTRIYVHVKPEGSVFSGIAQVFVSAYKKRRLKLPENCDGEQVDGIFYDPPIKDQLTILSKLPLTNQIRFLNKAAMIEKETDLKPDGSCAKQWRLCSVQQVEEVKCLIKVGPIWASSIVSFTSMIQQGTFTVSQAMKMDRHLGEKFQIPASSIIVVSLITIGIWLPFYDRILVPAIRKVTKREGGITILQRIGIGNVFSVLSMVVAGLVERERRAAAISHPEAAAMSVFWLAPQLVAMGFCEAFVGTGQIEFYNKQFPDHMRSLGNSLFFCSFAGASYLSTMVASIVHKVTGTRHHPDWLTNDLNAGNLDYFYFLLAGMGVVNWFYFLLCAHRYRYKIMVDAHHDLRANSVVNCGEFWLMATPLRDAAASDGEISPLGEKHGASQYVTASWQ</sequence>
<name>A0ACC4BHA5_POPAL</name>
<reference evidence="1 2" key="1">
    <citation type="journal article" date="2024" name="Plant Biotechnol. J.">
        <title>Genome and CRISPR/Cas9 system of a widespread forest tree (Populus alba) in the world.</title>
        <authorList>
            <person name="Liu Y.J."/>
            <person name="Jiang P.F."/>
            <person name="Han X.M."/>
            <person name="Li X.Y."/>
            <person name="Wang H.M."/>
            <person name="Wang Y.J."/>
            <person name="Wang X.X."/>
            <person name="Zeng Q.Y."/>
        </authorList>
    </citation>
    <scope>NUCLEOTIDE SEQUENCE [LARGE SCALE GENOMIC DNA]</scope>
    <source>
        <strain evidence="2">cv. PAL-ZL1</strain>
    </source>
</reference>
<evidence type="ECO:0000313" key="1">
    <source>
        <dbReference type="EMBL" id="KAL3577720.1"/>
    </source>
</evidence>
<protein>
    <submittedName>
        <fullName evidence="1">Uncharacterized protein</fullName>
    </submittedName>
</protein>
<proteinExistence type="predicted"/>
<accession>A0ACC4BHA5</accession>
<dbReference type="EMBL" id="RCHU02000010">
    <property type="protein sequence ID" value="KAL3577720.1"/>
    <property type="molecule type" value="Genomic_DNA"/>
</dbReference>
<keyword evidence="2" id="KW-1185">Reference proteome</keyword>
<comment type="caution">
    <text evidence="1">The sequence shown here is derived from an EMBL/GenBank/DDBJ whole genome shotgun (WGS) entry which is preliminary data.</text>
</comment>
<gene>
    <name evidence="1" type="ORF">D5086_019224</name>
</gene>
<organism evidence="1 2">
    <name type="scientific">Populus alba</name>
    <name type="common">White poplar</name>
    <dbReference type="NCBI Taxonomy" id="43335"/>
    <lineage>
        <taxon>Eukaryota</taxon>
        <taxon>Viridiplantae</taxon>
        <taxon>Streptophyta</taxon>
        <taxon>Embryophyta</taxon>
        <taxon>Tracheophyta</taxon>
        <taxon>Spermatophyta</taxon>
        <taxon>Magnoliopsida</taxon>
        <taxon>eudicotyledons</taxon>
        <taxon>Gunneridae</taxon>
        <taxon>Pentapetalae</taxon>
        <taxon>rosids</taxon>
        <taxon>fabids</taxon>
        <taxon>Malpighiales</taxon>
        <taxon>Salicaceae</taxon>
        <taxon>Saliceae</taxon>
        <taxon>Populus</taxon>
    </lineage>
</organism>